<dbReference type="Proteomes" id="UP000298663">
    <property type="component" value="Unassembled WGS sequence"/>
</dbReference>
<keyword evidence="2" id="KW-1185">Reference proteome</keyword>
<dbReference type="AlphaFoldDB" id="A0A4U5P0H5"/>
<dbReference type="EMBL" id="AZBU02000003">
    <property type="protein sequence ID" value="TKR89392.1"/>
    <property type="molecule type" value="Genomic_DNA"/>
</dbReference>
<sequence>MLPTAQNYSAIFLRHLEINRLKITENVIPMRLASSLKKLMKSLSTSTSTPHLERMFSTHAIRRHFVSTRVPTCCSTPPAKKQRKIFKNYLVLMTNATF</sequence>
<reference evidence="1 2" key="1">
    <citation type="journal article" date="2015" name="Genome Biol.">
        <title>Comparative genomics of Steinernema reveals deeply conserved gene regulatory networks.</title>
        <authorList>
            <person name="Dillman A.R."/>
            <person name="Macchietto M."/>
            <person name="Porter C.F."/>
            <person name="Rogers A."/>
            <person name="Williams B."/>
            <person name="Antoshechkin I."/>
            <person name="Lee M.M."/>
            <person name="Goodwin Z."/>
            <person name="Lu X."/>
            <person name="Lewis E.E."/>
            <person name="Goodrich-Blair H."/>
            <person name="Stock S.P."/>
            <person name="Adams B.J."/>
            <person name="Sternberg P.W."/>
            <person name="Mortazavi A."/>
        </authorList>
    </citation>
    <scope>NUCLEOTIDE SEQUENCE [LARGE SCALE GENOMIC DNA]</scope>
    <source>
        <strain evidence="1 2">ALL</strain>
    </source>
</reference>
<organism evidence="1 2">
    <name type="scientific">Steinernema carpocapsae</name>
    <name type="common">Entomopathogenic nematode</name>
    <dbReference type="NCBI Taxonomy" id="34508"/>
    <lineage>
        <taxon>Eukaryota</taxon>
        <taxon>Metazoa</taxon>
        <taxon>Ecdysozoa</taxon>
        <taxon>Nematoda</taxon>
        <taxon>Chromadorea</taxon>
        <taxon>Rhabditida</taxon>
        <taxon>Tylenchina</taxon>
        <taxon>Panagrolaimomorpha</taxon>
        <taxon>Strongyloidoidea</taxon>
        <taxon>Steinernematidae</taxon>
        <taxon>Steinernema</taxon>
    </lineage>
</organism>
<reference evidence="1 2" key="2">
    <citation type="journal article" date="2019" name="G3 (Bethesda)">
        <title>Hybrid Assembly of the Genome of the Entomopathogenic Nematode Steinernema carpocapsae Identifies the X-Chromosome.</title>
        <authorList>
            <person name="Serra L."/>
            <person name="Macchietto M."/>
            <person name="Macias-Munoz A."/>
            <person name="McGill C.J."/>
            <person name="Rodriguez I.M."/>
            <person name="Rodriguez B."/>
            <person name="Murad R."/>
            <person name="Mortazavi A."/>
        </authorList>
    </citation>
    <scope>NUCLEOTIDE SEQUENCE [LARGE SCALE GENOMIC DNA]</scope>
    <source>
        <strain evidence="1 2">ALL</strain>
    </source>
</reference>
<protein>
    <submittedName>
        <fullName evidence="1">Uncharacterized protein</fullName>
    </submittedName>
</protein>
<evidence type="ECO:0000313" key="2">
    <source>
        <dbReference type="Proteomes" id="UP000298663"/>
    </source>
</evidence>
<proteinExistence type="predicted"/>
<comment type="caution">
    <text evidence="1">The sequence shown here is derived from an EMBL/GenBank/DDBJ whole genome shotgun (WGS) entry which is preliminary data.</text>
</comment>
<gene>
    <name evidence="1" type="ORF">L596_013500</name>
</gene>
<evidence type="ECO:0000313" key="1">
    <source>
        <dbReference type="EMBL" id="TKR89392.1"/>
    </source>
</evidence>
<accession>A0A4U5P0H5</accession>
<name>A0A4U5P0H5_STECR</name>